<evidence type="ECO:0000313" key="3">
    <source>
        <dbReference type="Proteomes" id="UP000254701"/>
    </source>
</evidence>
<feature type="domain" description="Excalibur calcium-binding" evidence="1">
    <location>
        <begin position="46"/>
        <end position="78"/>
    </location>
</feature>
<gene>
    <name evidence="2" type="ORF">NCTC10684_01095</name>
</gene>
<proteinExistence type="predicted"/>
<reference evidence="2 3" key="1">
    <citation type="submission" date="2018-06" db="EMBL/GenBank/DDBJ databases">
        <authorList>
            <consortium name="Pathogen Informatics"/>
            <person name="Doyle S."/>
        </authorList>
    </citation>
    <scope>NUCLEOTIDE SEQUENCE [LARGE SCALE GENOMIC DNA]</scope>
    <source>
        <strain evidence="2 3">NCTC10684</strain>
    </source>
</reference>
<dbReference type="RefSeq" id="WP_245431902.1">
    <property type="nucleotide sequence ID" value="NZ_BAAAVY010000010.1"/>
</dbReference>
<dbReference type="InterPro" id="IPR008613">
    <property type="entry name" value="Excalibur_Ca-bd_domain"/>
</dbReference>
<dbReference type="Pfam" id="PF05901">
    <property type="entry name" value="Excalibur"/>
    <property type="match status" value="1"/>
</dbReference>
<name>A0A380WHR3_AMIAI</name>
<evidence type="ECO:0000259" key="1">
    <source>
        <dbReference type="Pfam" id="PF05901"/>
    </source>
</evidence>
<dbReference type="AlphaFoldDB" id="A0A380WHR3"/>
<organism evidence="2 3">
    <name type="scientific">Aminobacter aminovorans</name>
    <name type="common">Chelatobacter heintzii</name>
    <dbReference type="NCBI Taxonomy" id="83263"/>
    <lineage>
        <taxon>Bacteria</taxon>
        <taxon>Pseudomonadati</taxon>
        <taxon>Pseudomonadota</taxon>
        <taxon>Alphaproteobacteria</taxon>
        <taxon>Hyphomicrobiales</taxon>
        <taxon>Phyllobacteriaceae</taxon>
        <taxon>Aminobacter</taxon>
    </lineage>
</organism>
<dbReference type="EMBL" id="UFSM01000001">
    <property type="protein sequence ID" value="SUU87892.1"/>
    <property type="molecule type" value="Genomic_DNA"/>
</dbReference>
<accession>A0A380WHR3</accession>
<dbReference type="Proteomes" id="UP000254701">
    <property type="component" value="Unassembled WGS sequence"/>
</dbReference>
<evidence type="ECO:0000313" key="2">
    <source>
        <dbReference type="EMBL" id="SUU87892.1"/>
    </source>
</evidence>
<sequence length="96" mass="10197">MELRQTCMRIGSILGIGIITLGSAGATSRAERAVEQGLPVTLAKARTCKQVSSCAEAVALWCGGYRRADADNDGIPCENVCPTKELVDELRQQIGC</sequence>
<protein>
    <recommendedName>
        <fullName evidence="1">Excalibur calcium-binding domain-containing protein</fullName>
    </recommendedName>
</protein>